<sequence>MLSSITLIGACDNLLAVMRSLKKRFTFEVHSLLQYDWCLEDSLKRLIQVEEIPIESPKFEATFRQFYSTEMVFFSTDEGPKPYAKLFQRAINKQKVEVYCVAGIEVEPQCFHIGKPSNHHLSTVPCGISFALTEKDPILILHGEYLREINAERLRICVNTFTNYTFVVDQARICDSLENRITEACGDSAPFFINQQPFRGHCKGGERARDHYSTCRSVYNESQLILQINRDFYTRIDTLAISFRVSEWIDESVEYSLELAHSHYNPMIVNITKFQTAKTALWLVLALHTRKTLKILTELKSNRSNSNCTYELLSGPPPGKNQSYNERRLMSFRDNTELIPQHLQSLVYSLHIASSITFYRDDIELIPQHLQSLVYSLHIARGCAPNVVIKPDFHWEDLDTDKSGWMNERQELCDGSVFVATQGYANQFELIENGYNLDYRIECEYPINIVVEVIAVLTSELSIDFERRVLVLLGHPKISDDSFVVLVEPEALVTLLTHPTFHELQNIRVNTEILIEDHASKYANPLNRCQNLWPELKCDQLTSYYTYAGSQTGIDQNGIKLNRDSSRTLRSSVTTIFANKSCSFCLSYRFEKESSNYRTWESTGATLMVSSYEYPWRFDEPDKYAAECMRLRYAFFVDATVWTETQMEIISLENGRLNVSGYPVDPGDRFSCTHTTKCFEKIITDNTFNLTLDFRAMCFMNQREITDCLNMNPIAIDGEMPIFESCKKTFRQGENQTLESCRMKVTSQKSLKLMLNPMPESESDYSAIAIRVAEWIDVEQDFRLELMVNLIEPTAFRVEKAEHETWIGLALLNGWILKHLRKLRWDRPDHDCQYEFLIGSPPVLWFNETQELCDGVTFITTQAYQSPFDFMWEEYYLSRFIHCPRSIVKITVEVVAVLNAALSLEFQDADKSIRQAYL</sequence>
<protein>
    <submittedName>
        <fullName evidence="2">Uncharacterized protein</fullName>
    </submittedName>
</protein>
<evidence type="ECO:0000313" key="2">
    <source>
        <dbReference type="WBParaSite" id="MBELARI_LOCUS9759"/>
    </source>
</evidence>
<proteinExistence type="predicted"/>
<accession>A0AAF3JC57</accession>
<keyword evidence="1" id="KW-1185">Reference proteome</keyword>
<dbReference type="Proteomes" id="UP000887575">
    <property type="component" value="Unassembled WGS sequence"/>
</dbReference>
<evidence type="ECO:0000313" key="1">
    <source>
        <dbReference type="Proteomes" id="UP000887575"/>
    </source>
</evidence>
<dbReference type="AlphaFoldDB" id="A0AAF3JC57"/>
<reference evidence="2" key="1">
    <citation type="submission" date="2024-02" db="UniProtKB">
        <authorList>
            <consortium name="WormBaseParasite"/>
        </authorList>
    </citation>
    <scope>IDENTIFICATION</scope>
</reference>
<name>A0AAF3JC57_9BILA</name>
<organism evidence="1 2">
    <name type="scientific">Mesorhabditis belari</name>
    <dbReference type="NCBI Taxonomy" id="2138241"/>
    <lineage>
        <taxon>Eukaryota</taxon>
        <taxon>Metazoa</taxon>
        <taxon>Ecdysozoa</taxon>
        <taxon>Nematoda</taxon>
        <taxon>Chromadorea</taxon>
        <taxon>Rhabditida</taxon>
        <taxon>Rhabditina</taxon>
        <taxon>Rhabditomorpha</taxon>
        <taxon>Rhabditoidea</taxon>
        <taxon>Rhabditidae</taxon>
        <taxon>Mesorhabditinae</taxon>
        <taxon>Mesorhabditis</taxon>
    </lineage>
</organism>
<dbReference type="WBParaSite" id="MBELARI_LOCUS9759">
    <property type="protein sequence ID" value="MBELARI_LOCUS9759"/>
    <property type="gene ID" value="MBELARI_LOCUS9759"/>
</dbReference>